<protein>
    <submittedName>
        <fullName evidence="2">Uncharacterized protein</fullName>
    </submittedName>
</protein>
<keyword evidence="3" id="KW-1185">Reference proteome</keyword>
<gene>
    <name evidence="2" type="ORF">NDU88_002620</name>
</gene>
<comment type="caution">
    <text evidence="2">The sequence shown here is derived from an EMBL/GenBank/DDBJ whole genome shotgun (WGS) entry which is preliminary data.</text>
</comment>
<accession>A0AAV7UXL1</accession>
<feature type="region of interest" description="Disordered" evidence="1">
    <location>
        <begin position="36"/>
        <end position="97"/>
    </location>
</feature>
<name>A0AAV7UXL1_PLEWA</name>
<sequence length="97" mass="10142">MGRLEIEKKRAISGPIGVRAEVLNWGPILGMIGPPWQPRRVLASGPSPVAREKADGPFSRLKPRPTRFGGGRPENGGGLRTSLPAAAEVPAGAWGPG</sequence>
<proteinExistence type="predicted"/>
<dbReference type="Proteomes" id="UP001066276">
    <property type="component" value="Chromosome 2_2"/>
</dbReference>
<reference evidence="2" key="1">
    <citation type="journal article" date="2022" name="bioRxiv">
        <title>Sequencing and chromosome-scale assembly of the giantPleurodeles waltlgenome.</title>
        <authorList>
            <person name="Brown T."/>
            <person name="Elewa A."/>
            <person name="Iarovenko S."/>
            <person name="Subramanian E."/>
            <person name="Araus A.J."/>
            <person name="Petzold A."/>
            <person name="Susuki M."/>
            <person name="Suzuki K.-i.T."/>
            <person name="Hayashi T."/>
            <person name="Toyoda A."/>
            <person name="Oliveira C."/>
            <person name="Osipova E."/>
            <person name="Leigh N.D."/>
            <person name="Simon A."/>
            <person name="Yun M.H."/>
        </authorList>
    </citation>
    <scope>NUCLEOTIDE SEQUENCE</scope>
    <source>
        <strain evidence="2">20211129_DDA</strain>
        <tissue evidence="2">Liver</tissue>
    </source>
</reference>
<evidence type="ECO:0000313" key="3">
    <source>
        <dbReference type="Proteomes" id="UP001066276"/>
    </source>
</evidence>
<evidence type="ECO:0000256" key="1">
    <source>
        <dbReference type="SAM" id="MobiDB-lite"/>
    </source>
</evidence>
<organism evidence="2 3">
    <name type="scientific">Pleurodeles waltl</name>
    <name type="common">Iberian ribbed newt</name>
    <dbReference type="NCBI Taxonomy" id="8319"/>
    <lineage>
        <taxon>Eukaryota</taxon>
        <taxon>Metazoa</taxon>
        <taxon>Chordata</taxon>
        <taxon>Craniata</taxon>
        <taxon>Vertebrata</taxon>
        <taxon>Euteleostomi</taxon>
        <taxon>Amphibia</taxon>
        <taxon>Batrachia</taxon>
        <taxon>Caudata</taxon>
        <taxon>Salamandroidea</taxon>
        <taxon>Salamandridae</taxon>
        <taxon>Pleurodelinae</taxon>
        <taxon>Pleurodeles</taxon>
    </lineage>
</organism>
<evidence type="ECO:0000313" key="2">
    <source>
        <dbReference type="EMBL" id="KAJ1193321.1"/>
    </source>
</evidence>
<dbReference type="AlphaFoldDB" id="A0AAV7UXL1"/>
<feature type="compositionally biased region" description="Gly residues" evidence="1">
    <location>
        <begin position="68"/>
        <end position="79"/>
    </location>
</feature>
<dbReference type="EMBL" id="JANPWB010000004">
    <property type="protein sequence ID" value="KAJ1193321.1"/>
    <property type="molecule type" value="Genomic_DNA"/>
</dbReference>